<gene>
    <name evidence="1" type="ORF">E5K00_02440</name>
</gene>
<proteinExistence type="predicted"/>
<evidence type="ECO:0000313" key="2">
    <source>
        <dbReference type="Proteomes" id="UP000297549"/>
    </source>
</evidence>
<dbReference type="RefSeq" id="WP_135461327.1">
    <property type="nucleotide sequence ID" value="NZ_SRLC01000001.1"/>
</dbReference>
<protein>
    <submittedName>
        <fullName evidence="1">Uncharacterized protein</fullName>
    </submittedName>
</protein>
<sequence length="276" mass="32393">MSRWKKYLGWGLLPLGLLLAAQGLWSWRRQAARQRAEASHDPLTLPSRSRQLMALADTLTRPERQVLFRRYDLARLWQMNPQDPDPVQNGFVGPHHQRLEVVFQRVRQLPRQPGSFRVRGLLRYQHRITPLRGRIQLEQVRQYGARDEVNPDLQVYTAVGKFAFWSARTGRKVLQGTAAIDFDTSDKQEYSLYSDNVSMEHATRLFAFEGYYYQDKKRQRVLWAADLMELAEEVVKDFNIGGRALTINPRYARYGWNEYFQHDEWWTAAPVATARP</sequence>
<keyword evidence="2" id="KW-1185">Reference proteome</keyword>
<organism evidence="1 2">
    <name type="scientific">Hymenobacter aquaticus</name>
    <dbReference type="NCBI Taxonomy" id="1867101"/>
    <lineage>
        <taxon>Bacteria</taxon>
        <taxon>Pseudomonadati</taxon>
        <taxon>Bacteroidota</taxon>
        <taxon>Cytophagia</taxon>
        <taxon>Cytophagales</taxon>
        <taxon>Hymenobacteraceae</taxon>
        <taxon>Hymenobacter</taxon>
    </lineage>
</organism>
<accession>A0A4Z0Q4P4</accession>
<dbReference type="OrthoDB" id="880022at2"/>
<dbReference type="Proteomes" id="UP000297549">
    <property type="component" value="Unassembled WGS sequence"/>
</dbReference>
<evidence type="ECO:0000313" key="1">
    <source>
        <dbReference type="EMBL" id="TGE24093.1"/>
    </source>
</evidence>
<reference evidence="1 2" key="1">
    <citation type="submission" date="2019-04" db="EMBL/GenBank/DDBJ databases">
        <authorList>
            <person name="Feng G."/>
            <person name="Zhang J."/>
            <person name="Zhu H."/>
        </authorList>
    </citation>
    <scope>NUCLEOTIDE SEQUENCE [LARGE SCALE GENOMIC DNA]</scope>
    <source>
        <strain evidence="1 2">JCM 31653</strain>
    </source>
</reference>
<comment type="caution">
    <text evidence="1">The sequence shown here is derived from an EMBL/GenBank/DDBJ whole genome shotgun (WGS) entry which is preliminary data.</text>
</comment>
<dbReference type="EMBL" id="SRLC01000001">
    <property type="protein sequence ID" value="TGE24093.1"/>
    <property type="molecule type" value="Genomic_DNA"/>
</dbReference>
<dbReference type="AlphaFoldDB" id="A0A4Z0Q4P4"/>
<name>A0A4Z0Q4P4_9BACT</name>